<comment type="caution">
    <text evidence="1">The sequence shown here is derived from an EMBL/GenBank/DDBJ whole genome shotgun (WGS) entry which is preliminary data.</text>
</comment>
<proteinExistence type="predicted"/>
<protein>
    <submittedName>
        <fullName evidence="1">Uncharacterized protein</fullName>
    </submittedName>
</protein>
<dbReference type="EMBL" id="JASBWS010000012">
    <property type="protein sequence ID" value="KAJ9113569.1"/>
    <property type="molecule type" value="Genomic_DNA"/>
</dbReference>
<keyword evidence="2" id="KW-1185">Reference proteome</keyword>
<organism evidence="1 2">
    <name type="scientific">Naganishia adeliensis</name>
    <dbReference type="NCBI Taxonomy" id="92952"/>
    <lineage>
        <taxon>Eukaryota</taxon>
        <taxon>Fungi</taxon>
        <taxon>Dikarya</taxon>
        <taxon>Basidiomycota</taxon>
        <taxon>Agaricomycotina</taxon>
        <taxon>Tremellomycetes</taxon>
        <taxon>Filobasidiales</taxon>
        <taxon>Filobasidiaceae</taxon>
        <taxon>Naganishia</taxon>
    </lineage>
</organism>
<gene>
    <name evidence="1" type="ORF">QFC20_001920</name>
</gene>
<dbReference type="Proteomes" id="UP001230649">
    <property type="component" value="Unassembled WGS sequence"/>
</dbReference>
<evidence type="ECO:0000313" key="1">
    <source>
        <dbReference type="EMBL" id="KAJ9113569.1"/>
    </source>
</evidence>
<reference evidence="1" key="1">
    <citation type="submission" date="2023-04" db="EMBL/GenBank/DDBJ databases">
        <title>Draft Genome sequencing of Naganishia species isolated from polar environments using Oxford Nanopore Technology.</title>
        <authorList>
            <person name="Leo P."/>
            <person name="Venkateswaran K."/>
        </authorList>
    </citation>
    <scope>NUCLEOTIDE SEQUENCE</scope>
    <source>
        <strain evidence="1">MNA-CCFEE 5262</strain>
    </source>
</reference>
<sequence>MTTLMLSIPHELASLPLESLAQLPASRLAANYVLPVYNTFGTFGNSLASGSGWISDSVSLERSAIEATAFNSTVYNDTAIVSSIVETLSIGTQRDVGLRDVISESTSSRIRDAVTSVNSVTTPVVMAIAYLPDLSSLPPTTTATIRKYSHILNPIYYGMIAHDIVMSSLKHRKPGPSFAPSALDQGHLGNSSCLCDQADVSALHSAETGRVWKHASRLSRYYLPHRSATGRHSNTLIERRLHDTPTPCRCTSPTSVNIAPEQDTMDNTQHPSTDPQVASGHSRAPEASNSSTDDTENSNSTPRPVVRVHDCGIDDPNWQLALYMGVGHQSRYCQSTYEPWQIQPLTSTHTTGEC</sequence>
<evidence type="ECO:0000313" key="2">
    <source>
        <dbReference type="Proteomes" id="UP001230649"/>
    </source>
</evidence>
<accession>A0ACC2WQS0</accession>
<name>A0ACC2WQS0_9TREE</name>